<accession>A0A2Z6QLF3</accession>
<dbReference type="AlphaFoldDB" id="A0A2Z6QLF3"/>
<dbReference type="InterPro" id="IPR001245">
    <property type="entry name" value="Ser-Thr/Tyr_kinase_cat_dom"/>
</dbReference>
<evidence type="ECO:0000313" key="5">
    <source>
        <dbReference type="Proteomes" id="UP000247702"/>
    </source>
</evidence>
<sequence length="567" mass="67700">MKFGSNFGIVKTSDYNLDLKERRAKYMKFYGILCENCNNEIINRWNYCCEYCYNEESDVIKKCYMEFGSNFRIVDYSLDLEKRRIRYKKFCFILCGKCNQEINKRIYYCICCYKREIDTNKKLDYYCKYCYEKEIDVIKKGLMKYGSNFGIFNIFDHNLNLKERKAKYKQYDYILCEKCNNKINRQNYNCEYCHDRCKVYFIGNNNNCCSSYKFKQFLENFSKWISENKIVFKEQKFGISDYDLDEENRQVKYKDYDYILVRSIRYNRVNNCGHKLRSYCDCYNEEINTNEKKRVEFGKCKECSQINEDLNDCLSCYPKHFQVGMNWKRDGSTTTVALKVLNNSKNISEDFLNEIKFFNEVSGYMCVIKCFGITQDPITDNYALVLQYMENGDLRKYLKRTANTVTWDQRLNKIYDICLALTNEILPNSTKNNIYRVMPYMAPEILRGKPHTLASDIYSYCQGLRTNIREETPDSLKELIKKCWDANPENRPTSEEIFHTLSYQLNAYKSKVHPKAIYTSRLLNFQNLPEPINCPNQQEFITSRYIKKIRTGQVNTMCSDCVVMDVD</sequence>
<keyword evidence="5" id="KW-1185">Reference proteome</keyword>
<dbReference type="EMBL" id="BEXD01000828">
    <property type="protein sequence ID" value="GBB90465.1"/>
    <property type="molecule type" value="Genomic_DNA"/>
</dbReference>
<evidence type="ECO:0000256" key="2">
    <source>
        <dbReference type="ARBA" id="ARBA00022840"/>
    </source>
</evidence>
<evidence type="ECO:0000313" key="4">
    <source>
        <dbReference type="EMBL" id="GBB90465.1"/>
    </source>
</evidence>
<dbReference type="SUPFAM" id="SSF56112">
    <property type="entry name" value="Protein kinase-like (PK-like)"/>
    <property type="match status" value="1"/>
</dbReference>
<reference evidence="4 5" key="1">
    <citation type="submission" date="2017-11" db="EMBL/GenBank/DDBJ databases">
        <title>The genome of Rhizophagus clarus HR1 reveals common genetic basis of auxotrophy among arbuscular mycorrhizal fungi.</title>
        <authorList>
            <person name="Kobayashi Y."/>
        </authorList>
    </citation>
    <scope>NUCLEOTIDE SEQUENCE [LARGE SCALE GENOMIC DNA]</scope>
    <source>
        <strain evidence="4 5">HR1</strain>
    </source>
</reference>
<dbReference type="InterPro" id="IPR051681">
    <property type="entry name" value="Ser/Thr_Kinases-Pseudokinases"/>
</dbReference>
<name>A0A2Z6QLF3_9GLOM</name>
<organism evidence="4 5">
    <name type="scientific">Rhizophagus clarus</name>
    <dbReference type="NCBI Taxonomy" id="94130"/>
    <lineage>
        <taxon>Eukaryota</taxon>
        <taxon>Fungi</taxon>
        <taxon>Fungi incertae sedis</taxon>
        <taxon>Mucoromycota</taxon>
        <taxon>Glomeromycotina</taxon>
        <taxon>Glomeromycetes</taxon>
        <taxon>Glomerales</taxon>
        <taxon>Glomeraceae</taxon>
        <taxon>Rhizophagus</taxon>
    </lineage>
</organism>
<dbReference type="GO" id="GO:0005524">
    <property type="term" value="F:ATP binding"/>
    <property type="evidence" value="ECO:0007669"/>
    <property type="project" value="UniProtKB-KW"/>
</dbReference>
<feature type="domain" description="Serine-threonine/tyrosine-protein kinase catalytic" evidence="3">
    <location>
        <begin position="328"/>
        <end position="421"/>
    </location>
</feature>
<evidence type="ECO:0000256" key="1">
    <source>
        <dbReference type="ARBA" id="ARBA00022741"/>
    </source>
</evidence>
<dbReference type="InterPro" id="IPR011009">
    <property type="entry name" value="Kinase-like_dom_sf"/>
</dbReference>
<comment type="caution">
    <text evidence="4">The sequence shown here is derived from an EMBL/GenBank/DDBJ whole genome shotgun (WGS) entry which is preliminary data.</text>
</comment>
<keyword evidence="2" id="KW-0067">ATP-binding</keyword>
<keyword evidence="1" id="KW-0547">Nucleotide-binding</keyword>
<dbReference type="Proteomes" id="UP000247702">
    <property type="component" value="Unassembled WGS sequence"/>
</dbReference>
<evidence type="ECO:0000259" key="3">
    <source>
        <dbReference type="Pfam" id="PF07714"/>
    </source>
</evidence>
<dbReference type="GO" id="GO:0004674">
    <property type="term" value="F:protein serine/threonine kinase activity"/>
    <property type="evidence" value="ECO:0007669"/>
    <property type="project" value="TreeGrafter"/>
</dbReference>
<dbReference type="PANTHER" id="PTHR44329:SF298">
    <property type="entry name" value="MIXED LINEAGE KINASE DOMAIN-LIKE PROTEIN"/>
    <property type="match status" value="1"/>
</dbReference>
<dbReference type="Pfam" id="PF07714">
    <property type="entry name" value="PK_Tyr_Ser-Thr"/>
    <property type="match status" value="1"/>
</dbReference>
<gene>
    <name evidence="4" type="ORF">RclHR1_17430001</name>
</gene>
<proteinExistence type="predicted"/>
<dbReference type="Gene3D" id="1.10.510.10">
    <property type="entry name" value="Transferase(Phosphotransferase) domain 1"/>
    <property type="match status" value="2"/>
</dbReference>
<dbReference type="PANTHER" id="PTHR44329">
    <property type="entry name" value="SERINE/THREONINE-PROTEIN KINASE TNNI3K-RELATED"/>
    <property type="match status" value="1"/>
</dbReference>
<protein>
    <recommendedName>
        <fullName evidence="3">Serine-threonine/tyrosine-protein kinase catalytic domain-containing protein</fullName>
    </recommendedName>
</protein>